<dbReference type="STRING" id="46731.A0A3M6T5J9"/>
<evidence type="ECO:0000313" key="1">
    <source>
        <dbReference type="EMBL" id="RMX36563.1"/>
    </source>
</evidence>
<dbReference type="Gene3D" id="3.90.640.10">
    <property type="entry name" value="Actin, Chain A, domain 4"/>
    <property type="match status" value="1"/>
</dbReference>
<name>A0A3M6T5J9_POCDA</name>
<dbReference type="Proteomes" id="UP000275408">
    <property type="component" value="Unassembled WGS sequence"/>
</dbReference>
<dbReference type="InterPro" id="IPR043129">
    <property type="entry name" value="ATPase_NBD"/>
</dbReference>
<organism evidence="1 2">
    <name type="scientific">Pocillopora damicornis</name>
    <name type="common">Cauliflower coral</name>
    <name type="synonym">Millepora damicornis</name>
    <dbReference type="NCBI Taxonomy" id="46731"/>
    <lineage>
        <taxon>Eukaryota</taxon>
        <taxon>Metazoa</taxon>
        <taxon>Cnidaria</taxon>
        <taxon>Anthozoa</taxon>
        <taxon>Hexacorallia</taxon>
        <taxon>Scleractinia</taxon>
        <taxon>Astrocoeniina</taxon>
        <taxon>Pocilloporidae</taxon>
        <taxon>Pocillopora</taxon>
    </lineage>
</organism>
<sequence>MALHKVLNTKLDSAHRFGFCISSPLKLIRIKSIRQNLCQIYLLQLQTLDRNTKLTARNGKRIDALVVFAHSLRTGDEKYNEKDIRWVMTVPAIWRPAAKQFMREAACKAEMVSNNAPEQLLIALEPEAASIHCREMKMREFANEKGDATVSDVFARPGSKYLVIDIGGGTLDVTAHEILTNGNIKEIHQVTGGPYGGTKVDEEFVSLLERFFGTYQVKNFRENHPAE</sequence>
<dbReference type="SUPFAM" id="SSF53067">
    <property type="entry name" value="Actin-like ATPase domain"/>
    <property type="match status" value="2"/>
</dbReference>
<gene>
    <name evidence="1" type="ORF">pdam_00017175</name>
</gene>
<dbReference type="PANTHER" id="PTHR14187:SF5">
    <property type="entry name" value="HEAT SHOCK 70 KDA PROTEIN 12A"/>
    <property type="match status" value="1"/>
</dbReference>
<dbReference type="OrthoDB" id="5961050at2759"/>
<dbReference type="PANTHER" id="PTHR14187">
    <property type="entry name" value="ALPHA KINASE/ELONGATION FACTOR 2 KINASE"/>
    <property type="match status" value="1"/>
</dbReference>
<dbReference type="AlphaFoldDB" id="A0A3M6T5J9"/>
<protein>
    <submittedName>
        <fullName evidence="1">Uncharacterized protein</fullName>
    </submittedName>
</protein>
<dbReference type="Gene3D" id="3.30.420.40">
    <property type="match status" value="2"/>
</dbReference>
<comment type="caution">
    <text evidence="1">The sequence shown here is derived from an EMBL/GenBank/DDBJ whole genome shotgun (WGS) entry which is preliminary data.</text>
</comment>
<accession>A0A3M6T5J9</accession>
<evidence type="ECO:0000313" key="2">
    <source>
        <dbReference type="Proteomes" id="UP000275408"/>
    </source>
</evidence>
<reference evidence="1 2" key="1">
    <citation type="journal article" date="2018" name="Sci. Rep.">
        <title>Comparative analysis of the Pocillopora damicornis genome highlights role of immune system in coral evolution.</title>
        <authorList>
            <person name="Cunning R."/>
            <person name="Bay R.A."/>
            <person name="Gillette P."/>
            <person name="Baker A.C."/>
            <person name="Traylor-Knowles N."/>
        </authorList>
    </citation>
    <scope>NUCLEOTIDE SEQUENCE [LARGE SCALE GENOMIC DNA]</scope>
    <source>
        <strain evidence="1">RSMAS</strain>
        <tissue evidence="1">Whole animal</tissue>
    </source>
</reference>
<keyword evidence="2" id="KW-1185">Reference proteome</keyword>
<proteinExistence type="predicted"/>
<dbReference type="EMBL" id="RCHS01004290">
    <property type="protein sequence ID" value="RMX36563.1"/>
    <property type="molecule type" value="Genomic_DNA"/>
</dbReference>